<evidence type="ECO:0000313" key="2">
    <source>
        <dbReference type="EMBL" id="MER0124612.1"/>
    </source>
</evidence>
<comment type="caution">
    <text evidence="2">The sequence shown here is derived from an EMBL/GenBank/DDBJ whole genome shotgun (WGS) entry which is preliminary data.</text>
</comment>
<dbReference type="InterPro" id="IPR011047">
    <property type="entry name" value="Quinoprotein_ADH-like_sf"/>
</dbReference>
<evidence type="ECO:0000313" key="3">
    <source>
        <dbReference type="Proteomes" id="UP001447374"/>
    </source>
</evidence>
<organism evidence="2 3">
    <name type="scientific">Franconibacter daqui</name>
    <dbReference type="NCBI Taxonomy" id="2047724"/>
    <lineage>
        <taxon>Bacteria</taxon>
        <taxon>Pseudomonadati</taxon>
        <taxon>Pseudomonadota</taxon>
        <taxon>Gammaproteobacteria</taxon>
        <taxon>Enterobacterales</taxon>
        <taxon>Enterobacteriaceae</taxon>
        <taxon>Franconibacter</taxon>
    </lineage>
</organism>
<evidence type="ECO:0000259" key="1">
    <source>
        <dbReference type="Pfam" id="PF17425"/>
    </source>
</evidence>
<dbReference type="Pfam" id="PF05935">
    <property type="entry name" value="Arylsulfotrans"/>
    <property type="match status" value="1"/>
</dbReference>
<name>A0ABV1PIK1_9ENTR</name>
<dbReference type="InterPro" id="IPR038477">
    <property type="entry name" value="ASST_N_sf"/>
</dbReference>
<reference evidence="2 3" key="1">
    <citation type="submission" date="2024-06" db="EMBL/GenBank/DDBJ databases">
        <title>Fanconibacter daqui strain Q02 whole shotgun sequencing project.</title>
        <authorList>
            <person name="Rodrigues J.W.A."/>
            <person name="Viana L.C."/>
            <person name="Vieira E.C."/>
            <person name="Souza F.O.L."/>
            <person name="Alegria O.C."/>
            <person name="Patroca S."/>
            <person name="Cruz A.C.R."/>
            <person name="Nunes A.R.C."/>
        </authorList>
    </citation>
    <scope>NUCLEOTIDE SEQUENCE [LARGE SCALE GENOMIC DNA]</scope>
    <source>
        <strain evidence="2 3">Q02</strain>
    </source>
</reference>
<dbReference type="PANTHER" id="PTHR35340">
    <property type="entry name" value="PQQ ENZYME REPEAT PROTEIN-RELATED"/>
    <property type="match status" value="1"/>
</dbReference>
<dbReference type="InterPro" id="IPR053143">
    <property type="entry name" value="Arylsulfate_ST"/>
</dbReference>
<dbReference type="Pfam" id="PF17425">
    <property type="entry name" value="Arylsulfotran_N"/>
    <property type="match status" value="1"/>
</dbReference>
<accession>A0ABV1PIK1</accession>
<dbReference type="InterPro" id="IPR035391">
    <property type="entry name" value="Arylsulfotran_N"/>
</dbReference>
<gene>
    <name evidence="2" type="ORF">ABQG75_02480</name>
</gene>
<protein>
    <submittedName>
        <fullName evidence="2">Aryl-sulfate sulfotransferase</fullName>
    </submittedName>
</protein>
<feature type="domain" description="Arylsulfotransferase N-terminal" evidence="1">
    <location>
        <begin position="52"/>
        <end position="121"/>
    </location>
</feature>
<dbReference type="EMBL" id="JBEHGX010000001">
    <property type="protein sequence ID" value="MER0124612.1"/>
    <property type="molecule type" value="Genomic_DNA"/>
</dbReference>
<dbReference type="InterPro" id="IPR010262">
    <property type="entry name" value="Arylsulfotransferase_bact"/>
</dbReference>
<dbReference type="Proteomes" id="UP001447374">
    <property type="component" value="Unassembled WGS sequence"/>
</dbReference>
<keyword evidence="3" id="KW-1185">Reference proteome</keyword>
<dbReference type="Gene3D" id="2.60.40.3100">
    <property type="entry name" value="Arylsulphate sulphotransferase monomer, N-terminal domain"/>
    <property type="match status" value="1"/>
</dbReference>
<dbReference type="RefSeq" id="WP_349950743.1">
    <property type="nucleotide sequence ID" value="NZ_JBEHGX010000001.1"/>
</dbReference>
<dbReference type="PANTHER" id="PTHR35340:SF5">
    <property type="entry name" value="ASST-DOMAIN-CONTAINING PROTEIN"/>
    <property type="match status" value="1"/>
</dbReference>
<sequence length="565" mass="62580">MTLHSTALPLPRPPINQGIDTTNSIVMKHNEIYSSLFTDINATHTQSNAILTLNPYGTAPLSLYIGLWSEKAETLYISVTDQNERAPVLTFTQQVAVGANLIPVAGLLADNINLITLVSSAGSTTWRVLTEPLPPTDAQDPAGHNLFPQVTLKVPASDPATLAQGLYFISCFDRNNIALDYQANVRWFTTKDMPSNNLLRIANGNFLSSAIAQDNYLQMYEFDMMGRVHTMYVLDNALHHSLWQRSDGSLVGASEYAPGTRPDGDTTIEDGVSIIDLRTGLETHYYDMTKVLDRTRPCRPSNPPSADGSVDWLHVNQCYINETNNILVTSGRNQSAIFGVEVETGQLRFIMSTHEAWSADYQPYLLTPVDASGAPLYDFSQPEEIKKANLEFWNWGQHNVLEIPNDTPGIIDISIFNNGNYLSRDDAQSVAPWNNQSRVGHYRIDLIKMTVQKLNEYFSGPEGYSSLCGAKQLMPNGNLVVCYGGATFDATGLTLTCDPGYSDVDYQSWDGSAEGKLPLRELTAQGEVLLEITIGSGLARRREDDPSMYRYNITCFRAYKLPLFG</sequence>
<proteinExistence type="predicted"/>
<dbReference type="SUPFAM" id="SSF50998">
    <property type="entry name" value="Quinoprotein alcohol dehydrogenase-like"/>
    <property type="match status" value="1"/>
</dbReference>